<dbReference type="Proteomes" id="UP000244069">
    <property type="component" value="Unassembled WGS sequence"/>
</dbReference>
<proteinExistence type="predicted"/>
<evidence type="ECO:0000313" key="1">
    <source>
        <dbReference type="EMBL" id="PTX46438.1"/>
    </source>
</evidence>
<comment type="caution">
    <text evidence="1">The sequence shown here is derived from an EMBL/GenBank/DDBJ whole genome shotgun (WGS) entry which is preliminary data.</text>
</comment>
<organism evidence="1 2">
    <name type="scientific">Allosediminivita pacifica</name>
    <dbReference type="NCBI Taxonomy" id="1267769"/>
    <lineage>
        <taxon>Bacteria</taxon>
        <taxon>Pseudomonadati</taxon>
        <taxon>Pseudomonadota</taxon>
        <taxon>Alphaproteobacteria</taxon>
        <taxon>Rhodobacterales</taxon>
        <taxon>Paracoccaceae</taxon>
        <taxon>Allosediminivita</taxon>
    </lineage>
</organism>
<dbReference type="EMBL" id="QBKN01000016">
    <property type="protein sequence ID" value="PTX46438.1"/>
    <property type="molecule type" value="Genomic_DNA"/>
</dbReference>
<gene>
    <name evidence="1" type="ORF">C8N44_11613</name>
</gene>
<protein>
    <submittedName>
        <fullName evidence="1">Uncharacterized protein</fullName>
    </submittedName>
</protein>
<dbReference type="RefSeq" id="WP_158274050.1">
    <property type="nucleotide sequence ID" value="NZ_BMEZ01000017.1"/>
</dbReference>
<evidence type="ECO:0000313" key="2">
    <source>
        <dbReference type="Proteomes" id="UP000244069"/>
    </source>
</evidence>
<reference evidence="1 2" key="1">
    <citation type="submission" date="2018-04" db="EMBL/GenBank/DDBJ databases">
        <title>Genomic Encyclopedia of Archaeal and Bacterial Type Strains, Phase II (KMG-II): from individual species to whole genera.</title>
        <authorList>
            <person name="Goeker M."/>
        </authorList>
    </citation>
    <scope>NUCLEOTIDE SEQUENCE [LARGE SCALE GENOMIC DNA]</scope>
    <source>
        <strain evidence="1 2">DSM 29329</strain>
    </source>
</reference>
<dbReference type="AlphaFoldDB" id="A0A2T6ARI2"/>
<name>A0A2T6ARI2_9RHOB</name>
<accession>A0A2T6ARI2</accession>
<sequence length="54" mass="6136">MSQNYVSLALCLLGTVAAVGCAEMMMRRRRRRSPVAALAYSPRRALGHDRLFRR</sequence>
<keyword evidence="2" id="KW-1185">Reference proteome</keyword>